<dbReference type="GeneID" id="96608147"/>
<dbReference type="EMBL" id="CP009896">
    <property type="protein sequence ID" value="AIY16143.3"/>
    <property type="molecule type" value="Genomic_DNA"/>
</dbReference>
<dbReference type="AlphaFoldDB" id="A0A0A1DHY6"/>
<sequence>MTTATSDLLLPGYWIDEATGAWCTLPWPTDPDERMALVCSSLGPAIIDWSEGRTELPGLIHYMTGQPWRWTAGQKRFLILWYHVNEDGRFTYRSGAKRGAKGTGKDPTAGGMCNTELVGPVELYDWDDKTGRPIGRPRGFPLVQVMSNSEAQSKDVLRVANAMWSREAREFYDLDCGETRTVLRSNGGRFEIPPSSEASGEGDPATFVALNETHHMTETSGGQRVAAMARRNVGKSPAEIQARLCEFTNAHKQGGGSVAESTFEEFQKQQAPGYRGKRDLLYDSIEAPPATDILTAEGRMAGARAAYSDAPWADLERICDEMMDSRTTVADTIRFYLNGLAAEEDAWVEPTKFDDLARADVAIADGDEIAMFLDCSKSEDATGLVGCRLSDGHVFQLGVWQRPRGARGKGWLVPRAVVDSTVRAAFDRYSVSWFGVDPSPARDDEDEALYWGQLIDDWHRDFRDGLAIWATPGASGHAVKFDMRLSQRGGVERNKQFTEAAMQAAQDIDEDAALTWDGSSMLRLHVHNARRRPNQWGVSLGKVTRDSSKLVDLAVCMVGARMGRQIALNSTKKPAKKRSGKVW</sequence>
<name>A0A0A1DHY6_NOCSI</name>
<organism evidence="1 2">
    <name type="scientific">Nocardioides simplex</name>
    <name type="common">Arthrobacter simplex</name>
    <dbReference type="NCBI Taxonomy" id="2045"/>
    <lineage>
        <taxon>Bacteria</taxon>
        <taxon>Bacillati</taxon>
        <taxon>Actinomycetota</taxon>
        <taxon>Actinomycetes</taxon>
        <taxon>Propionibacteriales</taxon>
        <taxon>Nocardioidaceae</taxon>
        <taxon>Pimelobacter</taxon>
    </lineage>
</organism>
<evidence type="ECO:0000313" key="1">
    <source>
        <dbReference type="EMBL" id="AIY16143.3"/>
    </source>
</evidence>
<reference evidence="1" key="1">
    <citation type="journal article" date="2015" name="Genome Announc.">
        <title>Complete Genome Sequence of Steroid-Transforming Nocardioides simplex VKM Ac-2033D.</title>
        <authorList>
            <person name="Shtratnikova V.Y."/>
            <person name="Schelkunov M.I."/>
            <person name="Pekov Y.A."/>
            <person name="Fokina V.V."/>
            <person name="Logacheva M.D."/>
            <person name="Sokolov S.L."/>
            <person name="Bragin E.Y."/>
            <person name="Ashapkin V.V."/>
            <person name="Donova M.V."/>
        </authorList>
    </citation>
    <scope>NUCLEOTIDE SEQUENCE [LARGE SCALE GENOMIC DNA]</scope>
    <source>
        <strain evidence="1">VKM Ac-2033D</strain>
    </source>
</reference>
<evidence type="ECO:0000313" key="2">
    <source>
        <dbReference type="Proteomes" id="UP000030300"/>
    </source>
</evidence>
<protein>
    <submittedName>
        <fullName evidence="1">Phage terminase, large subunit</fullName>
    </submittedName>
</protein>
<proteinExistence type="predicted"/>
<dbReference type="eggNOG" id="COG4626">
    <property type="taxonomic scope" value="Bacteria"/>
</dbReference>
<accession>A0A0A1DHY6</accession>
<dbReference type="KEGG" id="psim:KR76_04105"/>
<gene>
    <name evidence="1" type="ORF">KR76_04105</name>
</gene>
<dbReference type="STRING" id="2045.KR76_04105"/>
<dbReference type="RefSeq" id="WP_038676822.1">
    <property type="nucleotide sequence ID" value="NZ_BJMC01000029.1"/>
</dbReference>
<dbReference type="OrthoDB" id="3197057at2"/>
<keyword evidence="2" id="KW-1185">Reference proteome</keyword>
<dbReference type="Proteomes" id="UP000030300">
    <property type="component" value="Chromosome"/>
</dbReference>